<evidence type="ECO:0000313" key="4">
    <source>
        <dbReference type="Proteomes" id="UP000252405"/>
    </source>
</evidence>
<comment type="caution">
    <text evidence="3">The sequence shown here is derived from an EMBL/GenBank/DDBJ whole genome shotgun (WGS) entry which is preliminary data.</text>
</comment>
<dbReference type="Proteomes" id="UP000252405">
    <property type="component" value="Unassembled WGS sequence"/>
</dbReference>
<gene>
    <name evidence="3" type="ORF">DU505_20095</name>
</gene>
<organism evidence="3 4">
    <name type="scientific">Billgrantia montanilacus</name>
    <dbReference type="NCBI Taxonomy" id="2282305"/>
    <lineage>
        <taxon>Bacteria</taxon>
        <taxon>Pseudomonadati</taxon>
        <taxon>Pseudomonadota</taxon>
        <taxon>Gammaproteobacteria</taxon>
        <taxon>Oceanospirillales</taxon>
        <taxon>Halomonadaceae</taxon>
        <taxon>Billgrantia</taxon>
    </lineage>
</organism>
<keyword evidence="1" id="KW-0472">Membrane</keyword>
<reference evidence="3 4" key="1">
    <citation type="submission" date="2018-07" db="EMBL/GenBank/DDBJ databases">
        <title>Halomonas montanilacus sp. nov., isolated from Lake Pengyan on Tibetan Plateau.</title>
        <authorList>
            <person name="Lu H."/>
            <person name="Xing P."/>
            <person name="Wu Q."/>
        </authorList>
    </citation>
    <scope>NUCLEOTIDE SEQUENCE [LARGE SCALE GENOMIC DNA]</scope>
    <source>
        <strain evidence="3 4">PYC7W</strain>
    </source>
</reference>
<dbReference type="InterPro" id="IPR019617">
    <property type="entry name" value="DUF2489"/>
</dbReference>
<dbReference type="AlphaFoldDB" id="A0A368TPY5"/>
<dbReference type="Pfam" id="PF10675">
    <property type="entry name" value="DUF2489"/>
    <property type="match status" value="1"/>
</dbReference>
<proteinExistence type="predicted"/>
<dbReference type="OrthoDB" id="5740155at2"/>
<evidence type="ECO:0000256" key="1">
    <source>
        <dbReference type="SAM" id="Phobius"/>
    </source>
</evidence>
<sequence>MTTTTALILLALGVAIIAGMGAYAFTLWREVKRRQAVQRDELQRAHNNCLENLEIVASSLLQEQVDVTEGAWRCKVLLEILDPQLMERPAFRPFGEVYARTQHLHTHSARKALAPRDRMREDRERLQVEAELRQPVLQAAAEVLAFRRGWPESLH</sequence>
<feature type="transmembrane region" description="Helical" evidence="1">
    <location>
        <begin position="6"/>
        <end position="28"/>
    </location>
</feature>
<dbReference type="EMBL" id="QPII01000022">
    <property type="protein sequence ID" value="RCV86640.1"/>
    <property type="molecule type" value="Genomic_DNA"/>
</dbReference>
<dbReference type="RefSeq" id="WP_114480749.1">
    <property type="nucleotide sequence ID" value="NZ_QPII01000022.1"/>
</dbReference>
<keyword evidence="4" id="KW-1185">Reference proteome</keyword>
<keyword evidence="1" id="KW-1133">Transmembrane helix</keyword>
<evidence type="ECO:0000313" key="3">
    <source>
        <dbReference type="EMBL" id="RCV86640.1"/>
    </source>
</evidence>
<accession>A0A368TPY5</accession>
<name>A0A368TPY5_9GAMM</name>
<feature type="domain" description="DUF2489" evidence="2">
    <location>
        <begin position="17"/>
        <end position="142"/>
    </location>
</feature>
<evidence type="ECO:0000259" key="2">
    <source>
        <dbReference type="Pfam" id="PF10675"/>
    </source>
</evidence>
<protein>
    <submittedName>
        <fullName evidence="3">DUF2489 domain-containing protein</fullName>
    </submittedName>
</protein>
<keyword evidence="1" id="KW-0812">Transmembrane</keyword>